<proteinExistence type="predicted"/>
<keyword evidence="1" id="KW-0479">Metal-binding</keyword>
<evidence type="ECO:0000313" key="4">
    <source>
        <dbReference type="Proteomes" id="UP000178449"/>
    </source>
</evidence>
<dbReference type="Gene3D" id="3.40.50.1400">
    <property type="match status" value="2"/>
</dbReference>
<dbReference type="EMBL" id="MFNE01000038">
    <property type="protein sequence ID" value="OGG94521.1"/>
    <property type="molecule type" value="Genomic_DNA"/>
</dbReference>
<dbReference type="SUPFAM" id="SSF53800">
    <property type="entry name" value="Chelatase"/>
    <property type="match status" value="1"/>
</dbReference>
<protein>
    <submittedName>
        <fullName evidence="3">Cobalamin biosynthesis protein CbiX</fullName>
    </submittedName>
</protein>
<dbReference type="AlphaFoldDB" id="A0A1F6G8U3"/>
<dbReference type="Proteomes" id="UP000178449">
    <property type="component" value="Unassembled WGS sequence"/>
</dbReference>
<evidence type="ECO:0000256" key="2">
    <source>
        <dbReference type="ARBA" id="ARBA00023239"/>
    </source>
</evidence>
<dbReference type="CDD" id="cd03416">
    <property type="entry name" value="CbiX_SirB_N"/>
    <property type="match status" value="1"/>
</dbReference>
<evidence type="ECO:0000256" key="1">
    <source>
        <dbReference type="ARBA" id="ARBA00022723"/>
    </source>
</evidence>
<dbReference type="CDD" id="cd03414">
    <property type="entry name" value="CbiX_SirB_C"/>
    <property type="match status" value="1"/>
</dbReference>
<organism evidence="3 4">
    <name type="scientific">Candidatus Lambdaproteobacteria bacterium RIFOXYD2_FULL_50_16</name>
    <dbReference type="NCBI Taxonomy" id="1817772"/>
    <lineage>
        <taxon>Bacteria</taxon>
        <taxon>Pseudomonadati</taxon>
        <taxon>Pseudomonadota</taxon>
        <taxon>Candidatus Lambdaproteobacteria</taxon>
    </lineage>
</organism>
<sequence length="279" mass="31146">MKQTILLVGHGSRAEEGNRELVDWAMRWAKEHPEWEIVTCYIEFAEVLLEEGLDQAAAKGGSVLVLPLILNAAGHAKMEIPEALEAARLRHPKVNFIYARHIGADPLILTLMLRQLKSLMAELYFPDPKTTGVILLGRGSSDMAANSELAKLARWILESSEHELVDLAFTGISYPRIETAVMRQVKLGMMQVAILPFYLFEGRLMQRIGRQAEALQVQYPQIRFGVGPYIGFEPEIFALAETRVKEALGQKGEALLLECDGCSYREASAQASPHSHTHR</sequence>
<comment type="caution">
    <text evidence="3">The sequence shown here is derived from an EMBL/GenBank/DDBJ whole genome shotgun (WGS) entry which is preliminary data.</text>
</comment>
<dbReference type="InterPro" id="IPR002762">
    <property type="entry name" value="CbiX-like"/>
</dbReference>
<keyword evidence="2" id="KW-0456">Lyase</keyword>
<evidence type="ECO:0000313" key="3">
    <source>
        <dbReference type="EMBL" id="OGG94521.1"/>
    </source>
</evidence>
<dbReference type="GO" id="GO:0046872">
    <property type="term" value="F:metal ion binding"/>
    <property type="evidence" value="ECO:0007669"/>
    <property type="project" value="UniProtKB-KW"/>
</dbReference>
<dbReference type="GO" id="GO:0016829">
    <property type="term" value="F:lyase activity"/>
    <property type="evidence" value="ECO:0007669"/>
    <property type="project" value="UniProtKB-KW"/>
</dbReference>
<dbReference type="STRING" id="1817772.A2527_01570"/>
<dbReference type="PANTHER" id="PTHR33542">
    <property type="entry name" value="SIROHYDROCHLORIN FERROCHELATASE, CHLOROPLASTIC"/>
    <property type="match status" value="1"/>
</dbReference>
<accession>A0A1F6G8U3</accession>
<dbReference type="Pfam" id="PF01903">
    <property type="entry name" value="CbiX"/>
    <property type="match status" value="2"/>
</dbReference>
<dbReference type="InterPro" id="IPR050963">
    <property type="entry name" value="Sirohydro_Cobaltochel/CbiX"/>
</dbReference>
<gene>
    <name evidence="3" type="ORF">A2527_01570</name>
</gene>
<reference evidence="3 4" key="1">
    <citation type="journal article" date="2016" name="Nat. Commun.">
        <title>Thousands of microbial genomes shed light on interconnected biogeochemical processes in an aquifer system.</title>
        <authorList>
            <person name="Anantharaman K."/>
            <person name="Brown C.T."/>
            <person name="Hug L.A."/>
            <person name="Sharon I."/>
            <person name="Castelle C.J."/>
            <person name="Probst A.J."/>
            <person name="Thomas B.C."/>
            <person name="Singh A."/>
            <person name="Wilkins M.J."/>
            <person name="Karaoz U."/>
            <person name="Brodie E.L."/>
            <person name="Williams K.H."/>
            <person name="Hubbard S.S."/>
            <person name="Banfield J.F."/>
        </authorList>
    </citation>
    <scope>NUCLEOTIDE SEQUENCE [LARGE SCALE GENOMIC DNA]</scope>
</reference>
<name>A0A1F6G8U3_9PROT</name>
<dbReference type="PANTHER" id="PTHR33542:SF3">
    <property type="entry name" value="SIROHYDROCHLORIN FERROCHELATASE, CHLOROPLASTIC"/>
    <property type="match status" value="1"/>
</dbReference>